<keyword evidence="6" id="KW-0326">Glycosidase</keyword>
<dbReference type="Pfam" id="PF02245">
    <property type="entry name" value="Pur_DNA_glyco"/>
    <property type="match status" value="1"/>
</dbReference>
<dbReference type="Proteomes" id="UP000591941">
    <property type="component" value="Unassembled WGS sequence"/>
</dbReference>
<evidence type="ECO:0000256" key="1">
    <source>
        <dbReference type="ARBA" id="ARBA00009232"/>
    </source>
</evidence>
<dbReference type="EC" id="3.2.2.-" evidence="5"/>
<dbReference type="InterPro" id="IPR003180">
    <property type="entry name" value="MPG"/>
</dbReference>
<evidence type="ECO:0000313" key="6">
    <source>
        <dbReference type="EMBL" id="MBB6478167.1"/>
    </source>
</evidence>
<dbReference type="EMBL" id="JACHHI010000006">
    <property type="protein sequence ID" value="MBB6478167.1"/>
    <property type="molecule type" value="Genomic_DNA"/>
</dbReference>
<dbReference type="Gene3D" id="3.10.300.10">
    <property type="entry name" value="Methylpurine-DNA glycosylase (MPG)"/>
    <property type="match status" value="1"/>
</dbReference>
<keyword evidence="7" id="KW-1185">Reference proteome</keyword>
<protein>
    <recommendedName>
        <fullName evidence="5">Putative 3-methyladenine DNA glycosylase</fullName>
        <ecNumber evidence="5">3.2.2.-</ecNumber>
    </recommendedName>
</protein>
<evidence type="ECO:0000256" key="2">
    <source>
        <dbReference type="ARBA" id="ARBA00022763"/>
    </source>
</evidence>
<dbReference type="SUPFAM" id="SSF50486">
    <property type="entry name" value="FMT C-terminal domain-like"/>
    <property type="match status" value="1"/>
</dbReference>
<dbReference type="GO" id="GO:0006284">
    <property type="term" value="P:base-excision repair"/>
    <property type="evidence" value="ECO:0007669"/>
    <property type="project" value="InterPro"/>
</dbReference>
<dbReference type="GeneID" id="93486492"/>
<comment type="caution">
    <text evidence="6">The sequence shown here is derived from an EMBL/GenBank/DDBJ whole genome shotgun (WGS) entry which is preliminary data.</text>
</comment>
<dbReference type="GO" id="GO:0003905">
    <property type="term" value="F:alkylbase DNA N-glycosylase activity"/>
    <property type="evidence" value="ECO:0007669"/>
    <property type="project" value="InterPro"/>
</dbReference>
<accession>A0A841R4S4</accession>
<gene>
    <name evidence="6" type="ORF">HNR45_001237</name>
</gene>
<dbReference type="InterPro" id="IPR011034">
    <property type="entry name" value="Formyl_transferase-like_C_sf"/>
</dbReference>
<dbReference type="CDD" id="cd00540">
    <property type="entry name" value="AAG"/>
    <property type="match status" value="1"/>
</dbReference>
<reference evidence="6 7" key="1">
    <citation type="submission" date="2020-08" db="EMBL/GenBank/DDBJ databases">
        <title>Genomic Encyclopedia of Type Strains, Phase IV (KMG-IV): sequencing the most valuable type-strain genomes for metagenomic binning, comparative biology and taxonomic classification.</title>
        <authorList>
            <person name="Goeker M."/>
        </authorList>
    </citation>
    <scope>NUCLEOTIDE SEQUENCE [LARGE SCALE GENOMIC DNA]</scope>
    <source>
        <strain evidence="6 7">DSM 21255</strain>
    </source>
</reference>
<organism evidence="6 7">
    <name type="scientific">Negativicoccus succinicivorans</name>
    <dbReference type="NCBI Taxonomy" id="620903"/>
    <lineage>
        <taxon>Bacteria</taxon>
        <taxon>Bacillati</taxon>
        <taxon>Bacillota</taxon>
        <taxon>Negativicutes</taxon>
        <taxon>Veillonellales</taxon>
        <taxon>Veillonellaceae</taxon>
        <taxon>Negativicoccus</taxon>
    </lineage>
</organism>
<comment type="similarity">
    <text evidence="1 5">Belongs to the DNA glycosylase MPG family.</text>
</comment>
<sequence length="205" mass="23027">MSALNWFRRPRFTQEELTTDAVTAARRLLGATLWHRSPEGLVGIRLTETEAYGGTYRGHPDDASHAYRGETNRNRPMFGPAGHMYVYLVYGLHHCANIVVDVDGMPAAVLLRAGKIIYGDDLVRVRRAGIRPEHWADGPGKLARALGISTALSGKTVLSGYLQLRHGKIANDERIVRNVRRGIDYATYGKSFPWQFKLIKKRKND</sequence>
<proteinExistence type="inferred from homology"/>
<dbReference type="GO" id="GO:0003677">
    <property type="term" value="F:DNA binding"/>
    <property type="evidence" value="ECO:0007669"/>
    <property type="project" value="InterPro"/>
</dbReference>
<evidence type="ECO:0000256" key="4">
    <source>
        <dbReference type="ARBA" id="ARBA00023204"/>
    </source>
</evidence>
<dbReference type="HAMAP" id="MF_00527">
    <property type="entry name" value="3MGH"/>
    <property type="match status" value="1"/>
</dbReference>
<dbReference type="RefSeq" id="WP_159822456.1">
    <property type="nucleotide sequence ID" value="NZ_CABWNB010000002.1"/>
</dbReference>
<dbReference type="AlphaFoldDB" id="A0A841R4S4"/>
<keyword evidence="3 5" id="KW-0378">Hydrolase</keyword>
<keyword evidence="4 5" id="KW-0234">DNA repair</keyword>
<name>A0A841R4S4_9FIRM</name>
<dbReference type="NCBIfam" id="TIGR00567">
    <property type="entry name" value="3mg"/>
    <property type="match status" value="1"/>
</dbReference>
<dbReference type="InterPro" id="IPR036995">
    <property type="entry name" value="MPG_sf"/>
</dbReference>
<keyword evidence="2 5" id="KW-0227">DNA damage</keyword>
<dbReference type="OrthoDB" id="9794313at2"/>
<evidence type="ECO:0000256" key="3">
    <source>
        <dbReference type="ARBA" id="ARBA00022801"/>
    </source>
</evidence>
<evidence type="ECO:0000313" key="7">
    <source>
        <dbReference type="Proteomes" id="UP000591941"/>
    </source>
</evidence>
<dbReference type="PANTHER" id="PTHR10429:SF0">
    <property type="entry name" value="DNA-3-METHYLADENINE GLYCOSYLASE"/>
    <property type="match status" value="1"/>
</dbReference>
<evidence type="ECO:0000256" key="5">
    <source>
        <dbReference type="HAMAP-Rule" id="MF_00527"/>
    </source>
</evidence>
<dbReference type="PANTHER" id="PTHR10429">
    <property type="entry name" value="DNA-3-METHYLADENINE GLYCOSYLASE"/>
    <property type="match status" value="1"/>
</dbReference>